<reference evidence="4 5" key="1">
    <citation type="journal article" date="2016" name="Nat. Commun.">
        <title>Thousands of microbial genomes shed light on interconnected biogeochemical processes in an aquifer system.</title>
        <authorList>
            <person name="Anantharaman K."/>
            <person name="Brown C.T."/>
            <person name="Hug L.A."/>
            <person name="Sharon I."/>
            <person name="Castelle C.J."/>
            <person name="Probst A.J."/>
            <person name="Thomas B.C."/>
            <person name="Singh A."/>
            <person name="Wilkins M.J."/>
            <person name="Karaoz U."/>
            <person name="Brodie E.L."/>
            <person name="Williams K.H."/>
            <person name="Hubbard S.S."/>
            <person name="Banfield J.F."/>
        </authorList>
    </citation>
    <scope>NUCLEOTIDE SEQUENCE [LARGE SCALE GENOMIC DNA]</scope>
</reference>
<dbReference type="SMART" id="SM00560">
    <property type="entry name" value="LamGL"/>
    <property type="match status" value="1"/>
</dbReference>
<comment type="caution">
    <text evidence="4">The sequence shown here is derived from an EMBL/GenBank/DDBJ whole genome shotgun (WGS) entry which is preliminary data.</text>
</comment>
<keyword evidence="2" id="KW-1015">Disulfide bond</keyword>
<dbReference type="InterPro" id="IPR013320">
    <property type="entry name" value="ConA-like_dom_sf"/>
</dbReference>
<dbReference type="Pfam" id="PF13385">
    <property type="entry name" value="Laminin_G_3"/>
    <property type="match status" value="1"/>
</dbReference>
<name>A0A1G2CJ05_9BACT</name>
<proteinExistence type="predicted"/>
<keyword evidence="1" id="KW-0732">Signal</keyword>
<evidence type="ECO:0000256" key="1">
    <source>
        <dbReference type="ARBA" id="ARBA00022729"/>
    </source>
</evidence>
<dbReference type="Gene3D" id="2.60.120.200">
    <property type="match status" value="1"/>
</dbReference>
<sequence length="190" mass="20031">MGTLVSSPSWTTSGCKVGNCLSFSATNQNVNVGNPSSIQFDLNTPFSVAFWVKLPTNTASIGFARKTATIHGLGWYVWSWNGSNHLAFNIYPSPNTNIGVGSTGVITDNNWHHAVAIYDGTSNRSGMKLYIDGIINATGTALATTGSIINTTNITFSAAGGGGAGLLDDMRIYNRALSAAEIMALYNATR</sequence>
<evidence type="ECO:0000259" key="3">
    <source>
        <dbReference type="SMART" id="SM00560"/>
    </source>
</evidence>
<dbReference type="EMBL" id="MHKZ01000005">
    <property type="protein sequence ID" value="OGZ01192.1"/>
    <property type="molecule type" value="Genomic_DNA"/>
</dbReference>
<protein>
    <recommendedName>
        <fullName evidence="3">LamG-like jellyroll fold domain-containing protein</fullName>
    </recommendedName>
</protein>
<gene>
    <name evidence="4" type="ORF">A3B13_03745</name>
</gene>
<feature type="domain" description="LamG-like jellyroll fold" evidence="3">
    <location>
        <begin position="44"/>
        <end position="180"/>
    </location>
</feature>
<dbReference type="InterPro" id="IPR006558">
    <property type="entry name" value="LamG-like"/>
</dbReference>
<organism evidence="4 5">
    <name type="scientific">Candidatus Liptonbacteria bacterium RIFCSPLOWO2_01_FULL_45_15</name>
    <dbReference type="NCBI Taxonomy" id="1798649"/>
    <lineage>
        <taxon>Bacteria</taxon>
        <taxon>Candidatus Liptoniibacteriota</taxon>
    </lineage>
</organism>
<dbReference type="SUPFAM" id="SSF49899">
    <property type="entry name" value="Concanavalin A-like lectins/glucanases"/>
    <property type="match status" value="1"/>
</dbReference>
<evidence type="ECO:0000313" key="4">
    <source>
        <dbReference type="EMBL" id="OGZ01192.1"/>
    </source>
</evidence>
<dbReference type="Proteomes" id="UP000176287">
    <property type="component" value="Unassembled WGS sequence"/>
</dbReference>
<dbReference type="AlphaFoldDB" id="A0A1G2CJ05"/>
<evidence type="ECO:0000256" key="2">
    <source>
        <dbReference type="ARBA" id="ARBA00023157"/>
    </source>
</evidence>
<accession>A0A1G2CJ05</accession>
<evidence type="ECO:0000313" key="5">
    <source>
        <dbReference type="Proteomes" id="UP000176287"/>
    </source>
</evidence>